<evidence type="ECO:0000256" key="2">
    <source>
        <dbReference type="ARBA" id="ARBA00022490"/>
    </source>
</evidence>
<dbReference type="PANTHER" id="PTHR43977">
    <property type="entry name" value="STRUCTURAL MAINTENANCE OF CHROMOSOMES PROTEIN 3"/>
    <property type="match status" value="1"/>
</dbReference>
<dbReference type="GO" id="GO:0005694">
    <property type="term" value="C:chromosome"/>
    <property type="evidence" value="ECO:0007669"/>
    <property type="project" value="InterPro"/>
</dbReference>
<reference evidence="9 10" key="1">
    <citation type="journal article" date="2019" name="Int. J. Syst. Evol. Microbiol.">
        <title>Faecalibacillus intestinalis gen. nov., sp. nov. and Faecalibacillus faecis sp. nov., isolated from human faeces.</title>
        <authorList>
            <person name="Seo B."/>
            <person name="Jeon K."/>
            <person name="Baek I."/>
            <person name="Lee Y.M."/>
            <person name="Baek K."/>
            <person name="Ko G."/>
        </authorList>
    </citation>
    <scope>NUCLEOTIDE SEQUENCE [LARGE SCALE GENOMIC DNA]</scope>
    <source>
        <strain evidence="9 10">SNUG30099</strain>
    </source>
</reference>
<feature type="coiled-coil region" evidence="7">
    <location>
        <begin position="235"/>
        <end position="262"/>
    </location>
</feature>
<dbReference type="AlphaFoldDB" id="A0A2T3G4X9"/>
<evidence type="ECO:0000256" key="1">
    <source>
        <dbReference type="ARBA" id="ARBA00004496"/>
    </source>
</evidence>
<comment type="similarity">
    <text evidence="7">Belongs to the SMC family.</text>
</comment>
<dbReference type="GO" id="GO:0007059">
    <property type="term" value="P:chromosome segregation"/>
    <property type="evidence" value="ECO:0007669"/>
    <property type="project" value="UniProtKB-UniRule"/>
</dbReference>
<name>A0A2T3G4X9_9FIRM</name>
<dbReference type="InterPro" id="IPR011890">
    <property type="entry name" value="SMC_prok"/>
</dbReference>
<dbReference type="GO" id="GO:0016887">
    <property type="term" value="F:ATP hydrolysis activity"/>
    <property type="evidence" value="ECO:0007669"/>
    <property type="project" value="InterPro"/>
</dbReference>
<dbReference type="InterPro" id="IPR003395">
    <property type="entry name" value="RecF/RecN/SMC_N"/>
</dbReference>
<dbReference type="RefSeq" id="WP_107029458.1">
    <property type="nucleotide sequence ID" value="NZ_JADPGG010000015.1"/>
</dbReference>
<dbReference type="SMART" id="SM00968">
    <property type="entry name" value="SMC_hinge"/>
    <property type="match status" value="1"/>
</dbReference>
<dbReference type="FunFam" id="3.40.50.300:FF:000984">
    <property type="entry name" value="Chromosome partition protein Smc"/>
    <property type="match status" value="1"/>
</dbReference>
<evidence type="ECO:0000256" key="4">
    <source>
        <dbReference type="ARBA" id="ARBA00022840"/>
    </source>
</evidence>
<organism evidence="9 10">
    <name type="scientific">Faecalibacillus intestinalis</name>
    <dbReference type="NCBI Taxonomy" id="1982626"/>
    <lineage>
        <taxon>Bacteria</taxon>
        <taxon>Bacillati</taxon>
        <taxon>Bacillota</taxon>
        <taxon>Erysipelotrichia</taxon>
        <taxon>Erysipelotrichales</taxon>
        <taxon>Coprobacillaceae</taxon>
        <taxon>Faecalibacillus</taxon>
    </lineage>
</organism>
<feature type="coiled-coil region" evidence="7">
    <location>
        <begin position="668"/>
        <end position="716"/>
    </location>
</feature>
<keyword evidence="10" id="KW-1185">Reference proteome</keyword>
<dbReference type="HAMAP" id="MF_01894">
    <property type="entry name" value="Smc_prok"/>
    <property type="match status" value="1"/>
</dbReference>
<feature type="coiled-coil region" evidence="7">
    <location>
        <begin position="321"/>
        <end position="362"/>
    </location>
</feature>
<dbReference type="SUPFAM" id="SSF75553">
    <property type="entry name" value="Smc hinge domain"/>
    <property type="match status" value="1"/>
</dbReference>
<dbReference type="GO" id="GO:0006260">
    <property type="term" value="P:DNA replication"/>
    <property type="evidence" value="ECO:0007669"/>
    <property type="project" value="UniProtKB-UniRule"/>
</dbReference>
<comment type="domain">
    <text evidence="7">Contains large globular domains required for ATP hydrolysis at each terminus and a third globular domain forming a flexible hinge near the middle of the molecule. These domains are separated by coiled-coil structures.</text>
</comment>
<keyword evidence="6 7" id="KW-0238">DNA-binding</keyword>
<keyword evidence="4 7" id="KW-0067">ATP-binding</keyword>
<dbReference type="Pfam" id="PF06470">
    <property type="entry name" value="SMC_hinge"/>
    <property type="match status" value="1"/>
</dbReference>
<comment type="caution">
    <text evidence="9">The sequence shown here is derived from an EMBL/GenBank/DDBJ whole genome shotgun (WGS) entry which is preliminary data.</text>
</comment>
<comment type="subunit">
    <text evidence="7">Homodimer.</text>
</comment>
<protein>
    <recommendedName>
        <fullName evidence="7">Chromosome partition protein Smc</fullName>
    </recommendedName>
</protein>
<dbReference type="PIRSF" id="PIRSF005719">
    <property type="entry name" value="SMC"/>
    <property type="match status" value="1"/>
</dbReference>
<evidence type="ECO:0000256" key="5">
    <source>
        <dbReference type="ARBA" id="ARBA00023054"/>
    </source>
</evidence>
<comment type="subcellular location">
    <subcellularLocation>
        <location evidence="1 7">Cytoplasm</location>
    </subcellularLocation>
</comment>
<dbReference type="GO" id="GO:0005737">
    <property type="term" value="C:cytoplasm"/>
    <property type="evidence" value="ECO:0007669"/>
    <property type="project" value="UniProtKB-SubCell"/>
</dbReference>
<accession>A0A2T3G4X9</accession>
<dbReference type="GO" id="GO:0005524">
    <property type="term" value="F:ATP binding"/>
    <property type="evidence" value="ECO:0007669"/>
    <property type="project" value="UniProtKB-UniRule"/>
</dbReference>
<feature type="binding site" evidence="7">
    <location>
        <begin position="32"/>
        <end position="39"/>
    </location>
    <ligand>
        <name>ATP</name>
        <dbReference type="ChEBI" id="CHEBI:30616"/>
    </ligand>
</feature>
<dbReference type="InterPro" id="IPR010935">
    <property type="entry name" value="SMC_hinge"/>
</dbReference>
<evidence type="ECO:0000256" key="7">
    <source>
        <dbReference type="HAMAP-Rule" id="MF_01894"/>
    </source>
</evidence>
<gene>
    <name evidence="7" type="primary">smc</name>
    <name evidence="9" type="ORF">C7U54_04680</name>
</gene>
<dbReference type="GO" id="GO:0030261">
    <property type="term" value="P:chromosome condensation"/>
    <property type="evidence" value="ECO:0007669"/>
    <property type="project" value="InterPro"/>
</dbReference>
<dbReference type="InterPro" id="IPR024704">
    <property type="entry name" value="SMC"/>
</dbReference>
<dbReference type="CDD" id="cd03278">
    <property type="entry name" value="ABC_SMC_barmotin"/>
    <property type="match status" value="2"/>
</dbReference>
<keyword evidence="5 7" id="KW-0175">Coiled coil</keyword>
<dbReference type="Gene3D" id="3.30.70.1620">
    <property type="match status" value="1"/>
</dbReference>
<dbReference type="Pfam" id="PF02463">
    <property type="entry name" value="SMC_N"/>
    <property type="match status" value="1"/>
</dbReference>
<dbReference type="GO" id="GO:0003677">
    <property type="term" value="F:DNA binding"/>
    <property type="evidence" value="ECO:0007669"/>
    <property type="project" value="UniProtKB-UniRule"/>
</dbReference>
<feature type="coiled-coil region" evidence="7">
    <location>
        <begin position="572"/>
        <end position="613"/>
    </location>
</feature>
<keyword evidence="2 7" id="KW-0963">Cytoplasm</keyword>
<dbReference type="Gene3D" id="1.20.1060.20">
    <property type="match status" value="1"/>
</dbReference>
<dbReference type="Gene3D" id="3.40.50.300">
    <property type="entry name" value="P-loop containing nucleotide triphosphate hydrolases"/>
    <property type="match status" value="2"/>
</dbReference>
<feature type="domain" description="SMC hinge" evidence="8">
    <location>
        <begin position="419"/>
        <end position="538"/>
    </location>
</feature>
<dbReference type="GO" id="GO:0007062">
    <property type="term" value="P:sister chromatid cohesion"/>
    <property type="evidence" value="ECO:0007669"/>
    <property type="project" value="InterPro"/>
</dbReference>
<dbReference type="FunFam" id="3.40.50.300:FF:000901">
    <property type="entry name" value="Chromosome partition protein Smc"/>
    <property type="match status" value="1"/>
</dbReference>
<dbReference type="InterPro" id="IPR027417">
    <property type="entry name" value="P-loop_NTPase"/>
</dbReference>
<keyword evidence="3 7" id="KW-0547">Nucleotide-binding</keyword>
<evidence type="ECO:0000313" key="9">
    <source>
        <dbReference type="EMBL" id="PST42568.1"/>
    </source>
</evidence>
<dbReference type="EMBL" id="PYLQ01000004">
    <property type="protein sequence ID" value="PST42568.1"/>
    <property type="molecule type" value="Genomic_DNA"/>
</dbReference>
<dbReference type="SUPFAM" id="SSF52540">
    <property type="entry name" value="P-loop containing nucleoside triphosphate hydrolases"/>
    <property type="match status" value="1"/>
</dbReference>
<proteinExistence type="inferred from homology"/>
<evidence type="ECO:0000256" key="3">
    <source>
        <dbReference type="ARBA" id="ARBA00022741"/>
    </source>
</evidence>
<evidence type="ECO:0000313" key="10">
    <source>
        <dbReference type="Proteomes" id="UP000240974"/>
    </source>
</evidence>
<dbReference type="InterPro" id="IPR036277">
    <property type="entry name" value="SMC_hinge_sf"/>
</dbReference>
<comment type="function">
    <text evidence="7">Required for chromosome condensation and partitioning.</text>
</comment>
<sequence length="986" mass="112257">MYLKKIELHGFKSFADKVNIEFQPGITGIVGPNGCGKSNISDAVRWVLGEQSVKSLRGSNMADVIFAGSQDRRAQNLAEVTLIFDNSDRMLNYDYNEVEITRRLYRQGNEAEYLLNRQQCRLKDITDLLLDTGLGRDSLSIISQGNISNFADSRPEERRAIFEEAAGVSKYKKRKIEAIRKLERTTDNLNRIKDIVYELEKQIAPLKKQKEKAEVFLTLKEKLTSIEVNVLVHEVSELKHQLDTLSLQLKDLNERHSSLDAEIFLKESADDEIKKKMFVLDNEINSLQSQLLESMSEVSRLETSKIEVDQKRKHALQSQNSDDIKKKLDNLKAILTDLIEEYNDRVERLKTTEKSLEDLSQEQTVLTSKINHKHQSINDLNQEITKNKNRQEILVDLVENKSNYHHGVKAIMELAHDNPDIIGVFGDLLENDSKYDLAVSVALGSALQFIVTKDNLQARLAIKFLKDNKAGRATFLPLADMEPRSLREEHAILCPALEGYLGVLSDFVSSSKNIDNVILNQLGNVILADDIDHAYEISKATYARYKVVTLDGNIVNVGGSLTGGTVNRQQSSILQKRELEKVKEKLDELEQKLVREKNELLKLENDAKELAHTLLQKQMSYAKLEVVVQGKKEELVVAKGEYESLSHQSVELDEFKSGKIDNQLVLQLNEAIKHRDELTEKIKSKRELRMSYVNENEQLESKLKDLRRMLKDIQGQINEKAILSTKYEGSLNNYLSRLSNEYSMTYEYASENYHDEVDIEFARGEVATLRNEIVALGHVNIDAIEEYKEVSSRYENMNSQRLDLIQAQDKIVQAIDEMDQIMIEKFSTTFEKINKEFNNVFRELFGGGRAQIKYTDPDNILETGIDIDVQPPGKAVSNITLFSGGEKALIAISCLFAILKVRPVPMCILDEVEAALDMANVERFAKFLREFSKQTQFIVVTHREGTMEECDLLYGATMQQKGVTKLVSVKLEEAIDFSNENRKGGI</sequence>
<evidence type="ECO:0000259" key="8">
    <source>
        <dbReference type="SMART" id="SM00968"/>
    </source>
</evidence>
<dbReference type="Proteomes" id="UP000240974">
    <property type="component" value="Unassembled WGS sequence"/>
</dbReference>
<evidence type="ECO:0000256" key="6">
    <source>
        <dbReference type="ARBA" id="ARBA00023125"/>
    </source>
</evidence>